<comment type="similarity">
    <text evidence="2 9">Belongs to the cytochrome P450 family.</text>
</comment>
<dbReference type="Proteomes" id="UP000015100">
    <property type="component" value="Unassembled WGS sequence"/>
</dbReference>
<accession>S8ADY3</accession>
<dbReference type="InterPro" id="IPR017972">
    <property type="entry name" value="Cyt_P450_CS"/>
</dbReference>
<keyword evidence="5 9" id="KW-0560">Oxidoreductase</keyword>
<evidence type="ECO:0000256" key="8">
    <source>
        <dbReference type="PIRSR" id="PIRSR602402-1"/>
    </source>
</evidence>
<evidence type="ECO:0000313" key="11">
    <source>
        <dbReference type="EMBL" id="EPS39291.1"/>
    </source>
</evidence>
<evidence type="ECO:0000256" key="7">
    <source>
        <dbReference type="ARBA" id="ARBA00023033"/>
    </source>
</evidence>
<feature type="transmembrane region" description="Helical" evidence="10">
    <location>
        <begin position="6"/>
        <end position="25"/>
    </location>
</feature>
<protein>
    <recommendedName>
        <fullName evidence="13">Cytochrome P450</fullName>
    </recommendedName>
</protein>
<keyword evidence="10" id="KW-1133">Transmembrane helix</keyword>
<proteinExistence type="inferred from homology"/>
<dbReference type="PANTHER" id="PTHR24287:SF1">
    <property type="entry name" value="P450, PUTATIVE (EUROFUNG)-RELATED"/>
    <property type="match status" value="1"/>
</dbReference>
<dbReference type="GO" id="GO:0020037">
    <property type="term" value="F:heme binding"/>
    <property type="evidence" value="ECO:0007669"/>
    <property type="project" value="InterPro"/>
</dbReference>
<organism evidence="11 12">
    <name type="scientific">Dactylellina haptotyla (strain CBS 200.50)</name>
    <name type="common">Nematode-trapping fungus</name>
    <name type="synonym">Monacrosporium haptotylum</name>
    <dbReference type="NCBI Taxonomy" id="1284197"/>
    <lineage>
        <taxon>Eukaryota</taxon>
        <taxon>Fungi</taxon>
        <taxon>Dikarya</taxon>
        <taxon>Ascomycota</taxon>
        <taxon>Pezizomycotina</taxon>
        <taxon>Orbiliomycetes</taxon>
        <taxon>Orbiliales</taxon>
        <taxon>Orbiliaceae</taxon>
        <taxon>Dactylellina</taxon>
    </lineage>
</organism>
<dbReference type="Pfam" id="PF00067">
    <property type="entry name" value="p450"/>
    <property type="match status" value="1"/>
</dbReference>
<comment type="cofactor">
    <cofactor evidence="1 8">
        <name>heme</name>
        <dbReference type="ChEBI" id="CHEBI:30413"/>
    </cofactor>
</comment>
<keyword evidence="10" id="KW-0812">Transmembrane</keyword>
<dbReference type="AlphaFoldDB" id="S8ADY3"/>
<dbReference type="GO" id="GO:0005506">
    <property type="term" value="F:iron ion binding"/>
    <property type="evidence" value="ECO:0007669"/>
    <property type="project" value="InterPro"/>
</dbReference>
<dbReference type="Gene3D" id="1.10.630.10">
    <property type="entry name" value="Cytochrome P450"/>
    <property type="match status" value="1"/>
</dbReference>
<evidence type="ECO:0000256" key="3">
    <source>
        <dbReference type="ARBA" id="ARBA00022617"/>
    </source>
</evidence>
<dbReference type="InterPro" id="IPR047146">
    <property type="entry name" value="Cyt_P450_E_CYP52_fungi"/>
</dbReference>
<name>S8ADY3_DACHA</name>
<dbReference type="PROSITE" id="PS00086">
    <property type="entry name" value="CYTOCHROME_P450"/>
    <property type="match status" value="1"/>
</dbReference>
<keyword evidence="7 9" id="KW-0503">Monooxygenase</keyword>
<gene>
    <name evidence="11" type="ORF">H072_6900</name>
</gene>
<dbReference type="InterPro" id="IPR002974">
    <property type="entry name" value="Cyt_P450_E_CYP52_ascomycetes"/>
</dbReference>
<feature type="binding site" description="axial binding residue" evidence="8">
    <location>
        <position position="463"/>
    </location>
    <ligand>
        <name>heme</name>
        <dbReference type="ChEBI" id="CHEBI:30413"/>
    </ligand>
    <ligandPart>
        <name>Fe</name>
        <dbReference type="ChEBI" id="CHEBI:18248"/>
    </ligandPart>
</feature>
<keyword evidence="4 8" id="KW-0479">Metal-binding</keyword>
<evidence type="ECO:0000256" key="9">
    <source>
        <dbReference type="RuleBase" id="RU000461"/>
    </source>
</evidence>
<keyword evidence="12" id="KW-1185">Reference proteome</keyword>
<dbReference type="EMBL" id="AQGS01000479">
    <property type="protein sequence ID" value="EPS39291.1"/>
    <property type="molecule type" value="Genomic_DNA"/>
</dbReference>
<dbReference type="PRINTS" id="PR00385">
    <property type="entry name" value="P450"/>
</dbReference>
<dbReference type="OMA" id="ISPMYMG"/>
<dbReference type="InterPro" id="IPR036396">
    <property type="entry name" value="Cyt_P450_sf"/>
</dbReference>
<keyword evidence="10" id="KW-0472">Membrane</keyword>
<evidence type="ECO:0000256" key="4">
    <source>
        <dbReference type="ARBA" id="ARBA00022723"/>
    </source>
</evidence>
<evidence type="ECO:0008006" key="13">
    <source>
        <dbReference type="Google" id="ProtNLM"/>
    </source>
</evidence>
<keyword evidence="6 8" id="KW-0408">Iron</keyword>
<dbReference type="CDD" id="cd11063">
    <property type="entry name" value="CYP52"/>
    <property type="match status" value="1"/>
</dbReference>
<comment type="caution">
    <text evidence="11">The sequence shown here is derived from an EMBL/GenBank/DDBJ whole genome shotgun (WGS) entry which is preliminary data.</text>
</comment>
<evidence type="ECO:0000256" key="10">
    <source>
        <dbReference type="SAM" id="Phobius"/>
    </source>
</evidence>
<reference evidence="11 12" key="1">
    <citation type="journal article" date="2013" name="PLoS Genet.">
        <title>Genomic mechanisms accounting for the adaptation to parasitism in nematode-trapping fungi.</title>
        <authorList>
            <person name="Meerupati T."/>
            <person name="Andersson K.M."/>
            <person name="Friman E."/>
            <person name="Kumar D."/>
            <person name="Tunlid A."/>
            <person name="Ahren D."/>
        </authorList>
    </citation>
    <scope>NUCLEOTIDE SEQUENCE [LARGE SCALE GENOMIC DNA]</scope>
    <source>
        <strain evidence="11 12">CBS 200.50</strain>
    </source>
</reference>
<reference evidence="12" key="2">
    <citation type="submission" date="2013-04" db="EMBL/GenBank/DDBJ databases">
        <title>Genomic mechanisms accounting for the adaptation to parasitism in nematode-trapping fungi.</title>
        <authorList>
            <person name="Ahren D.G."/>
        </authorList>
    </citation>
    <scope>NUCLEOTIDE SEQUENCE [LARGE SCALE GENOMIC DNA]</scope>
    <source>
        <strain evidence="12">CBS 200.50</strain>
    </source>
</reference>
<sequence length="518" mass="59481">MLHYTYLALVAVGGFIVFSKLSFWIKKRRFIASHGVKDPVQKPSYFPLGLDNLLVVFMGRYAVVRANFEEYGHTYAVSILGDTTITTREPKNVQAVLATQFKDFGISARKHKPFSPLLGDGIFTMDGHAWEVSRALLRPQFARSQITQLENIEEHLQVLMDCIPEGESVDLQELFFELTIDSATHFLFGESCGALEKRRNVLKKGQEIGEEELGPKFAKSFTAAQDYLVTRFFLRDLCSLYNPKEFKEVTKFIHEFVGGYVQRALEVQKNAPDKKDDPEKLEKYVFLEALAKETQDPVILRDSLLNILLAGRDTTASLLAWVFYLLVRYPEIEKKLRAVIEEQFGGEGDGETKPITFTTLKNCVYLRWVVDETLRMYPTVPINSRTAVVDTTIPLGGGPDQKSPLFIPKGTSIEYMVYAMHRREDIWGADANWFRPERWGERRNCKEFNNFEFLPFNAGPRICLGQQFALTETYYTIVRMFQRFRRFENAELNQFVRCNQTLTMAVGGQGTLVRCYRA</sequence>
<evidence type="ECO:0000313" key="12">
    <source>
        <dbReference type="Proteomes" id="UP000015100"/>
    </source>
</evidence>
<dbReference type="PRINTS" id="PR00464">
    <property type="entry name" value="EP450II"/>
</dbReference>
<dbReference type="InterPro" id="IPR001128">
    <property type="entry name" value="Cyt_P450"/>
</dbReference>
<dbReference type="eggNOG" id="KOG0157">
    <property type="taxonomic scope" value="Eukaryota"/>
</dbReference>
<dbReference type="InterPro" id="IPR002402">
    <property type="entry name" value="Cyt_P450_E_grp-II"/>
</dbReference>
<dbReference type="SUPFAM" id="SSF48264">
    <property type="entry name" value="Cytochrome P450"/>
    <property type="match status" value="1"/>
</dbReference>
<dbReference type="PRINTS" id="PR01239">
    <property type="entry name" value="EP450IICYP52"/>
</dbReference>
<dbReference type="PANTHER" id="PTHR24287">
    <property type="entry name" value="P450, PUTATIVE (EUROFUNG)-RELATED"/>
    <property type="match status" value="1"/>
</dbReference>
<evidence type="ECO:0000256" key="2">
    <source>
        <dbReference type="ARBA" id="ARBA00010617"/>
    </source>
</evidence>
<dbReference type="GO" id="GO:0016712">
    <property type="term" value="F:oxidoreductase activity, acting on paired donors, with incorporation or reduction of molecular oxygen, reduced flavin or flavoprotein as one donor, and incorporation of one atom of oxygen"/>
    <property type="evidence" value="ECO:0007669"/>
    <property type="project" value="InterPro"/>
</dbReference>
<keyword evidence="3 8" id="KW-0349">Heme</keyword>
<dbReference type="HOGENOM" id="CLU_001570_27_0_1"/>
<dbReference type="STRING" id="1284197.S8ADY3"/>
<dbReference type="OrthoDB" id="1470350at2759"/>
<evidence type="ECO:0000256" key="1">
    <source>
        <dbReference type="ARBA" id="ARBA00001971"/>
    </source>
</evidence>
<evidence type="ECO:0000256" key="5">
    <source>
        <dbReference type="ARBA" id="ARBA00023002"/>
    </source>
</evidence>
<evidence type="ECO:0000256" key="6">
    <source>
        <dbReference type="ARBA" id="ARBA00023004"/>
    </source>
</evidence>